<organism evidence="1 2">
    <name type="scientific">Paramecium sonneborni</name>
    <dbReference type="NCBI Taxonomy" id="65129"/>
    <lineage>
        <taxon>Eukaryota</taxon>
        <taxon>Sar</taxon>
        <taxon>Alveolata</taxon>
        <taxon>Ciliophora</taxon>
        <taxon>Intramacronucleata</taxon>
        <taxon>Oligohymenophorea</taxon>
        <taxon>Peniculida</taxon>
        <taxon>Parameciidae</taxon>
        <taxon>Paramecium</taxon>
    </lineage>
</organism>
<accession>A0A8S1RBK4</accession>
<gene>
    <name evidence="1" type="ORF">PSON_ATCC_30995.1.T1500083</name>
</gene>
<protein>
    <submittedName>
        <fullName evidence="1">Uncharacterized protein</fullName>
    </submittedName>
</protein>
<proteinExistence type="predicted"/>
<keyword evidence="2" id="KW-1185">Reference proteome</keyword>
<dbReference type="Proteomes" id="UP000692954">
    <property type="component" value="Unassembled WGS sequence"/>
</dbReference>
<dbReference type="AlphaFoldDB" id="A0A8S1RBK4"/>
<reference evidence="1" key="1">
    <citation type="submission" date="2021-01" db="EMBL/GenBank/DDBJ databases">
        <authorList>
            <consortium name="Genoscope - CEA"/>
            <person name="William W."/>
        </authorList>
    </citation>
    <scope>NUCLEOTIDE SEQUENCE</scope>
</reference>
<evidence type="ECO:0000313" key="2">
    <source>
        <dbReference type="Proteomes" id="UP000692954"/>
    </source>
</evidence>
<name>A0A8S1RBK4_9CILI</name>
<dbReference type="OrthoDB" id="307085at2759"/>
<dbReference type="EMBL" id="CAJJDN010000150">
    <property type="protein sequence ID" value="CAD8124300.1"/>
    <property type="molecule type" value="Genomic_DNA"/>
</dbReference>
<sequence length="147" mass="17571">MQGKIQDKSFENYVNKLNRNYILRQNQIQINKYRSCNLPKQIIPNSFQSSEMLNNLEKAKFPNKSELIKARIQRGYISMNKLGEESISQKNKVVQRFNFVRFELKIPKTQRLLMRSFSNSNKAQDRRINIRQQLDSIIYNEIDNLQQ</sequence>
<evidence type="ECO:0000313" key="1">
    <source>
        <dbReference type="EMBL" id="CAD8124300.1"/>
    </source>
</evidence>
<comment type="caution">
    <text evidence="1">The sequence shown here is derived from an EMBL/GenBank/DDBJ whole genome shotgun (WGS) entry which is preliminary data.</text>
</comment>